<evidence type="ECO:0000256" key="2">
    <source>
        <dbReference type="SAM" id="Phobius"/>
    </source>
</evidence>
<organism evidence="3 4">
    <name type="scientific">Syncephalastrum racemosum</name>
    <name type="common">Filamentous fungus</name>
    <dbReference type="NCBI Taxonomy" id="13706"/>
    <lineage>
        <taxon>Eukaryota</taxon>
        <taxon>Fungi</taxon>
        <taxon>Fungi incertae sedis</taxon>
        <taxon>Mucoromycota</taxon>
        <taxon>Mucoromycotina</taxon>
        <taxon>Mucoromycetes</taxon>
        <taxon>Mucorales</taxon>
        <taxon>Syncephalastraceae</taxon>
        <taxon>Syncephalastrum</taxon>
    </lineage>
</organism>
<protein>
    <submittedName>
        <fullName evidence="3">Uncharacterized protein</fullName>
    </submittedName>
</protein>
<reference evidence="3 4" key="1">
    <citation type="submission" date="2016-07" db="EMBL/GenBank/DDBJ databases">
        <title>Pervasive Adenine N6-methylation of Active Genes in Fungi.</title>
        <authorList>
            <consortium name="DOE Joint Genome Institute"/>
            <person name="Mondo S.J."/>
            <person name="Dannebaum R.O."/>
            <person name="Kuo R.C."/>
            <person name="Labutti K."/>
            <person name="Haridas S."/>
            <person name="Kuo A."/>
            <person name="Salamov A."/>
            <person name="Ahrendt S.R."/>
            <person name="Lipzen A."/>
            <person name="Sullivan W."/>
            <person name="Andreopoulos W.B."/>
            <person name="Clum A."/>
            <person name="Lindquist E."/>
            <person name="Daum C."/>
            <person name="Ramamoorthy G.K."/>
            <person name="Gryganskyi A."/>
            <person name="Culley D."/>
            <person name="Magnuson J.K."/>
            <person name="James T.Y."/>
            <person name="O'Malley M.A."/>
            <person name="Stajich J.E."/>
            <person name="Spatafora J.W."/>
            <person name="Visel A."/>
            <person name="Grigoriev I.V."/>
        </authorList>
    </citation>
    <scope>NUCLEOTIDE SEQUENCE [LARGE SCALE GENOMIC DNA]</scope>
    <source>
        <strain evidence="3 4">NRRL 2496</strain>
    </source>
</reference>
<dbReference type="OrthoDB" id="2555959at2759"/>
<feature type="compositionally biased region" description="Basic and acidic residues" evidence="1">
    <location>
        <begin position="63"/>
        <end position="72"/>
    </location>
</feature>
<sequence length="72" mass="8174">MQNNKSLWQAYRSINPRTRVWIGVGGMIIATVGMGLSDYLEKKYPATEREREQAELLSPVTVVDRHPDSKNA</sequence>
<keyword evidence="4" id="KW-1185">Reference proteome</keyword>
<proteinExistence type="predicted"/>
<keyword evidence="2" id="KW-1133">Transmembrane helix</keyword>
<accession>A0A1X2HG74</accession>
<feature type="region of interest" description="Disordered" evidence="1">
    <location>
        <begin position="50"/>
        <end position="72"/>
    </location>
</feature>
<evidence type="ECO:0000313" key="3">
    <source>
        <dbReference type="EMBL" id="ORY97918.1"/>
    </source>
</evidence>
<feature type="transmembrane region" description="Helical" evidence="2">
    <location>
        <begin position="20"/>
        <end position="40"/>
    </location>
</feature>
<name>A0A1X2HG74_SYNRA</name>
<keyword evidence="2" id="KW-0472">Membrane</keyword>
<evidence type="ECO:0000313" key="4">
    <source>
        <dbReference type="Proteomes" id="UP000242180"/>
    </source>
</evidence>
<comment type="caution">
    <text evidence="3">The sequence shown here is derived from an EMBL/GenBank/DDBJ whole genome shotgun (WGS) entry which is preliminary data.</text>
</comment>
<gene>
    <name evidence="3" type="ORF">BCR43DRAFT_490553</name>
</gene>
<dbReference type="EMBL" id="MCGN01000004">
    <property type="protein sequence ID" value="ORY97918.1"/>
    <property type="molecule type" value="Genomic_DNA"/>
</dbReference>
<keyword evidence="2" id="KW-0812">Transmembrane</keyword>
<dbReference type="OMA" id="FATAGMY"/>
<dbReference type="Proteomes" id="UP000242180">
    <property type="component" value="Unassembled WGS sequence"/>
</dbReference>
<evidence type="ECO:0000256" key="1">
    <source>
        <dbReference type="SAM" id="MobiDB-lite"/>
    </source>
</evidence>
<dbReference type="AlphaFoldDB" id="A0A1X2HG74"/>
<dbReference type="InParanoid" id="A0A1X2HG74"/>